<accession>A0AAW0RHH3</accession>
<reference evidence="1 2" key="1">
    <citation type="submission" date="2020-02" db="EMBL/GenBank/DDBJ databases">
        <title>Comparative genomics of the hypocrealean fungal genus Beauvera.</title>
        <authorList>
            <person name="Showalter D.N."/>
            <person name="Bushley K.E."/>
            <person name="Rehner S.A."/>
        </authorList>
    </citation>
    <scope>NUCLEOTIDE SEQUENCE [LARGE SCALE GENOMIC DNA]</scope>
    <source>
        <strain evidence="1 2">ARSEF4384</strain>
    </source>
</reference>
<name>A0AAW0RHH3_9HYPO</name>
<evidence type="ECO:0000313" key="1">
    <source>
        <dbReference type="EMBL" id="KAK8141623.1"/>
    </source>
</evidence>
<dbReference type="AlphaFoldDB" id="A0AAW0RHH3"/>
<dbReference type="EMBL" id="JAAHCF010000903">
    <property type="protein sequence ID" value="KAK8141623.1"/>
    <property type="molecule type" value="Genomic_DNA"/>
</dbReference>
<comment type="caution">
    <text evidence="1">The sequence shown here is derived from an EMBL/GenBank/DDBJ whole genome shotgun (WGS) entry which is preliminary data.</text>
</comment>
<protein>
    <recommendedName>
        <fullName evidence="3">Aminoglycoside phosphotransferase domain-containing protein</fullName>
    </recommendedName>
</protein>
<organism evidence="1 2">
    <name type="scientific">Beauveria asiatica</name>
    <dbReference type="NCBI Taxonomy" id="1069075"/>
    <lineage>
        <taxon>Eukaryota</taxon>
        <taxon>Fungi</taxon>
        <taxon>Dikarya</taxon>
        <taxon>Ascomycota</taxon>
        <taxon>Pezizomycotina</taxon>
        <taxon>Sordariomycetes</taxon>
        <taxon>Hypocreomycetidae</taxon>
        <taxon>Hypocreales</taxon>
        <taxon>Cordycipitaceae</taxon>
        <taxon>Beauveria</taxon>
    </lineage>
</organism>
<gene>
    <name evidence="1" type="ORF">G3M48_010198</name>
</gene>
<dbReference type="Proteomes" id="UP001397290">
    <property type="component" value="Unassembled WGS sequence"/>
</dbReference>
<proteinExistence type="predicted"/>
<evidence type="ECO:0000313" key="2">
    <source>
        <dbReference type="Proteomes" id="UP001397290"/>
    </source>
</evidence>
<keyword evidence="2" id="KW-1185">Reference proteome</keyword>
<sequence>MTAIVDHVYYNELPSLVEANSSCQTLSIDAIINGPIRKVFLKHGAHVLFCLYLQHRHHSVGADEAIVKVEGTAHLMDKRAIEDIIFFGNKVVPTTWMTSGDSLLPMEYTIVPAGNDSTSYDEDKFIPVAFAFGEKHPSFKACLLTQAAHIRASLFHFELPLDFAAAWLRERLFEQKPESLPTPVAPTREFCIALFTAKIEATIRNLGDMIGWESDNNTVGPIAAEAKQSLLRLIPHIMPVDSNQASPYYRLVLEHDDFGIHNMSITRETDGKPLVTSLFDWETGCIVPAILSDPLMAVAVDLVADENARPSITRVPSDANPSDRVQCIEYTKHYFEALFNQAPDYERAIQAGKDARHLWFALRDWRGADPERYFGSLGSWAEMRMKDLGVS</sequence>
<evidence type="ECO:0008006" key="3">
    <source>
        <dbReference type="Google" id="ProtNLM"/>
    </source>
</evidence>